<protein>
    <submittedName>
        <fullName evidence="1">Uncharacterized protein</fullName>
    </submittedName>
</protein>
<reference evidence="1" key="2">
    <citation type="submission" date="2025-09" db="UniProtKB">
        <authorList>
            <consortium name="Ensembl"/>
        </authorList>
    </citation>
    <scope>IDENTIFICATION</scope>
</reference>
<dbReference type="Proteomes" id="UP000694424">
    <property type="component" value="Unplaced"/>
</dbReference>
<keyword evidence="2" id="KW-1185">Reference proteome</keyword>
<evidence type="ECO:0000313" key="1">
    <source>
        <dbReference type="Ensembl" id="ENSAOWP00000028111.1"/>
    </source>
</evidence>
<name>A0A8B9QKA5_APTOW</name>
<dbReference type="Ensembl" id="ENSAOWT00000031851.1">
    <property type="protein sequence ID" value="ENSAOWP00000028111.1"/>
    <property type="gene ID" value="ENSAOWG00000018926.1"/>
</dbReference>
<dbReference type="AlphaFoldDB" id="A0A8B9QKA5"/>
<organism evidence="1 2">
    <name type="scientific">Apteryx owenii</name>
    <name type="common">Little spotted kiwi</name>
    <dbReference type="NCBI Taxonomy" id="8824"/>
    <lineage>
        <taxon>Eukaryota</taxon>
        <taxon>Metazoa</taxon>
        <taxon>Chordata</taxon>
        <taxon>Craniata</taxon>
        <taxon>Vertebrata</taxon>
        <taxon>Euteleostomi</taxon>
        <taxon>Archelosauria</taxon>
        <taxon>Archosauria</taxon>
        <taxon>Dinosauria</taxon>
        <taxon>Saurischia</taxon>
        <taxon>Theropoda</taxon>
        <taxon>Coelurosauria</taxon>
        <taxon>Aves</taxon>
        <taxon>Palaeognathae</taxon>
        <taxon>Apterygiformes</taxon>
        <taxon>Apterygidae</taxon>
        <taxon>Apteryx</taxon>
    </lineage>
</organism>
<evidence type="ECO:0000313" key="2">
    <source>
        <dbReference type="Proteomes" id="UP000694424"/>
    </source>
</evidence>
<proteinExistence type="predicted"/>
<reference evidence="1" key="1">
    <citation type="submission" date="2025-08" db="UniProtKB">
        <authorList>
            <consortium name="Ensembl"/>
        </authorList>
    </citation>
    <scope>IDENTIFICATION</scope>
</reference>
<sequence length="263" mass="28155">MEGVEHLAIGALIRVGGIEADNRCARRRIFRHADGVGRLLEERVVVIGVNDTDAELHRTEVGRVTTIQRCDHVAVVGLSLTVQALLHHQLGKAGPITPCFGLQSKEVVGRDLIALHAKAARVWVIGALQGHPCAGAGRLRDLQLDLVSGEAGRIVIEVLDLQLDHADLHGQVPVDLLLGHQQSRAGADVHQVGGRVGDHPEGSGLPRVQHEAGVPGVLGDVGDHGAGPLLLLHRVLERLISEGRLKGLNTYIAWLRAVHGERK</sequence>
<accession>A0A8B9QKA5</accession>